<feature type="transmembrane region" description="Helical" evidence="1">
    <location>
        <begin position="99"/>
        <end position="119"/>
    </location>
</feature>
<keyword evidence="1" id="KW-0472">Membrane</keyword>
<comment type="caution">
    <text evidence="2">The sequence shown here is derived from an EMBL/GenBank/DDBJ whole genome shotgun (WGS) entry which is preliminary data.</text>
</comment>
<gene>
    <name evidence="2" type="ORF">PFISCL1PPCAC_14512</name>
</gene>
<evidence type="ECO:0000313" key="2">
    <source>
        <dbReference type="EMBL" id="GMT23215.1"/>
    </source>
</evidence>
<feature type="non-terminal residue" evidence="2">
    <location>
        <position position="131"/>
    </location>
</feature>
<feature type="transmembrane region" description="Helical" evidence="1">
    <location>
        <begin position="49"/>
        <end position="69"/>
    </location>
</feature>
<dbReference type="InterPro" id="IPR053220">
    <property type="entry name" value="Nematode_rcpt-like_serp_H"/>
</dbReference>
<keyword evidence="1" id="KW-1133">Transmembrane helix</keyword>
<dbReference type="PANTHER" id="PTHR22941">
    <property type="entry name" value="SERPENTINE RECEPTOR"/>
    <property type="match status" value="1"/>
</dbReference>
<proteinExistence type="predicted"/>
<protein>
    <recommendedName>
        <fullName evidence="4">G protein-coupled receptor</fullName>
    </recommendedName>
</protein>
<dbReference type="InterPro" id="IPR019422">
    <property type="entry name" value="7TM_GPCR_serpentine_rcpt_Srh"/>
</dbReference>
<dbReference type="Pfam" id="PF10318">
    <property type="entry name" value="7TM_GPCR_Srh"/>
    <property type="match status" value="1"/>
</dbReference>
<dbReference type="PANTHER" id="PTHR22941:SF26">
    <property type="entry name" value="SERPENTINE RECEPTOR, CLASS H"/>
    <property type="match status" value="1"/>
</dbReference>
<organism evidence="2 3">
    <name type="scientific">Pristionchus fissidentatus</name>
    <dbReference type="NCBI Taxonomy" id="1538716"/>
    <lineage>
        <taxon>Eukaryota</taxon>
        <taxon>Metazoa</taxon>
        <taxon>Ecdysozoa</taxon>
        <taxon>Nematoda</taxon>
        <taxon>Chromadorea</taxon>
        <taxon>Rhabditida</taxon>
        <taxon>Rhabditina</taxon>
        <taxon>Diplogasteromorpha</taxon>
        <taxon>Diplogasteroidea</taxon>
        <taxon>Neodiplogasteridae</taxon>
        <taxon>Pristionchus</taxon>
    </lineage>
</organism>
<dbReference type="EMBL" id="BTSY01000004">
    <property type="protein sequence ID" value="GMT23215.1"/>
    <property type="molecule type" value="Genomic_DNA"/>
</dbReference>
<keyword evidence="3" id="KW-1185">Reference proteome</keyword>
<reference evidence="2" key="1">
    <citation type="submission" date="2023-10" db="EMBL/GenBank/DDBJ databases">
        <title>Genome assembly of Pristionchus species.</title>
        <authorList>
            <person name="Yoshida K."/>
            <person name="Sommer R.J."/>
        </authorList>
    </citation>
    <scope>NUCLEOTIDE SEQUENCE</scope>
    <source>
        <strain evidence="2">RS5133</strain>
    </source>
</reference>
<evidence type="ECO:0008006" key="4">
    <source>
        <dbReference type="Google" id="ProtNLM"/>
    </source>
</evidence>
<feature type="transmembrane region" description="Helical" evidence="1">
    <location>
        <begin position="20"/>
        <end position="37"/>
    </location>
</feature>
<sequence length="131" mass="14861">MSIFLSQEDENKIIFFRRSLFTVSSLLNALSMFCLLQRTPPKQMKIRNYIILIQVEILLIVNDICLDVLFEPIPLFPLLAGYCLGLLCKAGLPMRIATNITILLNTYIGIAILLCVFYRHQTLLPTGSLAK</sequence>
<dbReference type="AlphaFoldDB" id="A0AAV5VXJ9"/>
<name>A0AAV5VXJ9_9BILA</name>
<dbReference type="Proteomes" id="UP001432322">
    <property type="component" value="Unassembled WGS sequence"/>
</dbReference>
<evidence type="ECO:0000256" key="1">
    <source>
        <dbReference type="SAM" id="Phobius"/>
    </source>
</evidence>
<evidence type="ECO:0000313" key="3">
    <source>
        <dbReference type="Proteomes" id="UP001432322"/>
    </source>
</evidence>
<keyword evidence="1" id="KW-0812">Transmembrane</keyword>
<accession>A0AAV5VXJ9</accession>